<evidence type="ECO:0000313" key="2">
    <source>
        <dbReference type="EMBL" id="KAJ7327423.1"/>
    </source>
</evidence>
<feature type="repeat" description="WD" evidence="1">
    <location>
        <begin position="18"/>
        <end position="46"/>
    </location>
</feature>
<dbReference type="SUPFAM" id="SSF50978">
    <property type="entry name" value="WD40 repeat-like"/>
    <property type="match status" value="1"/>
</dbReference>
<evidence type="ECO:0000313" key="3">
    <source>
        <dbReference type="Proteomes" id="UP001218218"/>
    </source>
</evidence>
<keyword evidence="1" id="KW-0853">WD repeat</keyword>
<dbReference type="Gene3D" id="2.130.10.10">
    <property type="entry name" value="YVTN repeat-like/Quinoprotein amine dehydrogenase"/>
    <property type="match status" value="1"/>
</dbReference>
<protein>
    <submittedName>
        <fullName evidence="2">Uncharacterized protein</fullName>
    </submittedName>
</protein>
<dbReference type="Proteomes" id="UP001218218">
    <property type="component" value="Unassembled WGS sequence"/>
</dbReference>
<keyword evidence="3" id="KW-1185">Reference proteome</keyword>
<organism evidence="2 3">
    <name type="scientific">Mycena albidolilacea</name>
    <dbReference type="NCBI Taxonomy" id="1033008"/>
    <lineage>
        <taxon>Eukaryota</taxon>
        <taxon>Fungi</taxon>
        <taxon>Dikarya</taxon>
        <taxon>Basidiomycota</taxon>
        <taxon>Agaricomycotina</taxon>
        <taxon>Agaricomycetes</taxon>
        <taxon>Agaricomycetidae</taxon>
        <taxon>Agaricales</taxon>
        <taxon>Marasmiineae</taxon>
        <taxon>Mycenaceae</taxon>
        <taxon>Mycena</taxon>
    </lineage>
</organism>
<dbReference type="InterPro" id="IPR015943">
    <property type="entry name" value="WD40/YVTN_repeat-like_dom_sf"/>
</dbReference>
<reference evidence="2" key="1">
    <citation type="submission" date="2023-03" db="EMBL/GenBank/DDBJ databases">
        <title>Massive genome expansion in bonnet fungi (Mycena s.s.) driven by repeated elements and novel gene families across ecological guilds.</title>
        <authorList>
            <consortium name="Lawrence Berkeley National Laboratory"/>
            <person name="Harder C.B."/>
            <person name="Miyauchi S."/>
            <person name="Viragh M."/>
            <person name="Kuo A."/>
            <person name="Thoen E."/>
            <person name="Andreopoulos B."/>
            <person name="Lu D."/>
            <person name="Skrede I."/>
            <person name="Drula E."/>
            <person name="Henrissat B."/>
            <person name="Morin E."/>
            <person name="Kohler A."/>
            <person name="Barry K."/>
            <person name="LaButti K."/>
            <person name="Morin E."/>
            <person name="Salamov A."/>
            <person name="Lipzen A."/>
            <person name="Mereny Z."/>
            <person name="Hegedus B."/>
            <person name="Baldrian P."/>
            <person name="Stursova M."/>
            <person name="Weitz H."/>
            <person name="Taylor A."/>
            <person name="Grigoriev I.V."/>
            <person name="Nagy L.G."/>
            <person name="Martin F."/>
            <person name="Kauserud H."/>
        </authorList>
    </citation>
    <scope>NUCLEOTIDE SEQUENCE</scope>
    <source>
        <strain evidence="2">CBHHK002</strain>
    </source>
</reference>
<name>A0AAD7EI21_9AGAR</name>
<dbReference type="InterPro" id="IPR036322">
    <property type="entry name" value="WD40_repeat_dom_sf"/>
</dbReference>
<dbReference type="SMART" id="SM00320">
    <property type="entry name" value="WD40"/>
    <property type="match status" value="1"/>
</dbReference>
<sequence length="118" mass="13286">MTVHLWDAESGEAVGQPFAGHTDYATSVAFSPDERRIASGLNDGTLYCCPIATQSWYFHGGWAQSGFSNLHVWLPSHNRIGFWTPSTKLVISTQQTKLYFDHCVHGEEWMKCYIGQDT</sequence>
<accession>A0AAD7EI21</accession>
<evidence type="ECO:0000256" key="1">
    <source>
        <dbReference type="PROSITE-ProRule" id="PRU00221"/>
    </source>
</evidence>
<dbReference type="PROSITE" id="PS50082">
    <property type="entry name" value="WD_REPEATS_2"/>
    <property type="match status" value="1"/>
</dbReference>
<dbReference type="AlphaFoldDB" id="A0AAD7EI21"/>
<dbReference type="InterPro" id="IPR001680">
    <property type="entry name" value="WD40_rpt"/>
</dbReference>
<comment type="caution">
    <text evidence="2">The sequence shown here is derived from an EMBL/GenBank/DDBJ whole genome shotgun (WGS) entry which is preliminary data.</text>
</comment>
<proteinExistence type="predicted"/>
<dbReference type="EMBL" id="JARIHO010000041">
    <property type="protein sequence ID" value="KAJ7327423.1"/>
    <property type="molecule type" value="Genomic_DNA"/>
</dbReference>
<gene>
    <name evidence="2" type="ORF">DFH08DRAFT_884515</name>
</gene>
<dbReference type="Pfam" id="PF00400">
    <property type="entry name" value="WD40"/>
    <property type="match status" value="1"/>
</dbReference>